<evidence type="ECO:0000313" key="2">
    <source>
        <dbReference type="EMBL" id="KAF3063208.1"/>
    </source>
</evidence>
<proteinExistence type="predicted"/>
<reference evidence="2 3" key="1">
    <citation type="submission" date="2018-06" db="EMBL/GenBank/DDBJ databases">
        <title>Genome analysis of cellulolytic fungus Trichoderma lentiforme CFAM-422.</title>
        <authorList>
            <person name="Steindorff A.S."/>
            <person name="Formighieri E.F."/>
            <person name="Midorikawa G.E.O."/>
            <person name="Tamietti M.S."/>
            <person name="Ramos E.Z."/>
            <person name="Silva A.S."/>
            <person name="Bon E.P.S."/>
            <person name="Mendes T.D."/>
            <person name="Damaso M.C.T."/>
            <person name="Favaro L.C.L."/>
        </authorList>
    </citation>
    <scope>NUCLEOTIDE SEQUENCE [LARGE SCALE GENOMIC DNA]</scope>
    <source>
        <strain evidence="2 3">CFAM-422</strain>
    </source>
</reference>
<feature type="compositionally biased region" description="Basic and acidic residues" evidence="1">
    <location>
        <begin position="18"/>
        <end position="37"/>
    </location>
</feature>
<name>A0A9P4X8A0_9HYPO</name>
<feature type="region of interest" description="Disordered" evidence="1">
    <location>
        <begin position="123"/>
        <end position="168"/>
    </location>
</feature>
<dbReference type="Proteomes" id="UP000801864">
    <property type="component" value="Unassembled WGS sequence"/>
</dbReference>
<sequence length="356" mass="39663">MLSDSIGSNTVSGTWPWRLERLEDRGTGATHGERGNVSDDGGGHGGGTTPDRITEEKPGIRESVADAYAAAAEGRGEDEEEKTATGERDNDAEVRATKQSSAGDRWWDRRRIVWMRMQFGEMERRTRQNNANGKQTSDDSSDNDSRNEASESTGDGDGQGEQKRGMREASRALLEDIHDISNLGERCETSVAGRQDWGHVGVVLADRRQNSHILLIHIEGESGGGSHGLRATATARGGRETKDEGRRKTREEAARQGSRNVEQRTVVCKDANWPRGGTGRVEIRMRKKKSNRRTGGAKQGWRARFWLCCGAVVRQTEYDGTPVQQFRTPCWCWCWCWCWELGAGVLTCAFQRREAH</sequence>
<evidence type="ECO:0000313" key="3">
    <source>
        <dbReference type="Proteomes" id="UP000801864"/>
    </source>
</evidence>
<feature type="compositionally biased region" description="Basic and acidic residues" evidence="1">
    <location>
        <begin position="82"/>
        <end position="96"/>
    </location>
</feature>
<dbReference type="AlphaFoldDB" id="A0A9P4X8A0"/>
<feature type="compositionally biased region" description="Basic and acidic residues" evidence="1">
    <location>
        <begin position="52"/>
        <end position="64"/>
    </location>
</feature>
<feature type="region of interest" description="Disordered" evidence="1">
    <location>
        <begin position="1"/>
        <end position="102"/>
    </location>
</feature>
<protein>
    <submittedName>
        <fullName evidence="2">Uncharacterized protein</fullName>
    </submittedName>
</protein>
<gene>
    <name evidence="2" type="ORF">CFAM422_010038</name>
</gene>
<feature type="compositionally biased region" description="Polar residues" evidence="1">
    <location>
        <begin position="1"/>
        <end position="13"/>
    </location>
</feature>
<comment type="caution">
    <text evidence="2">The sequence shown here is derived from an EMBL/GenBank/DDBJ whole genome shotgun (WGS) entry which is preliminary data.</text>
</comment>
<accession>A0A9P4X8A0</accession>
<organism evidence="2 3">
    <name type="scientific">Trichoderma lentiforme</name>
    <dbReference type="NCBI Taxonomy" id="1567552"/>
    <lineage>
        <taxon>Eukaryota</taxon>
        <taxon>Fungi</taxon>
        <taxon>Dikarya</taxon>
        <taxon>Ascomycota</taxon>
        <taxon>Pezizomycotina</taxon>
        <taxon>Sordariomycetes</taxon>
        <taxon>Hypocreomycetidae</taxon>
        <taxon>Hypocreales</taxon>
        <taxon>Hypocreaceae</taxon>
        <taxon>Trichoderma</taxon>
    </lineage>
</organism>
<dbReference type="EMBL" id="QLNT01000019">
    <property type="protein sequence ID" value="KAF3063208.1"/>
    <property type="molecule type" value="Genomic_DNA"/>
</dbReference>
<feature type="region of interest" description="Disordered" evidence="1">
    <location>
        <begin position="224"/>
        <end position="262"/>
    </location>
</feature>
<feature type="compositionally biased region" description="Basic and acidic residues" evidence="1">
    <location>
        <begin position="237"/>
        <end position="254"/>
    </location>
</feature>
<keyword evidence="3" id="KW-1185">Reference proteome</keyword>
<evidence type="ECO:0000256" key="1">
    <source>
        <dbReference type="SAM" id="MobiDB-lite"/>
    </source>
</evidence>